<evidence type="ECO:0000313" key="2">
    <source>
        <dbReference type="Proteomes" id="UP001161757"/>
    </source>
</evidence>
<gene>
    <name evidence="1" type="ORF">HRR80_007743</name>
</gene>
<dbReference type="AlphaFoldDB" id="A0AAN6EN16"/>
<dbReference type="EMBL" id="JAJGCB010000019">
    <property type="protein sequence ID" value="KAJ8988327.1"/>
    <property type="molecule type" value="Genomic_DNA"/>
</dbReference>
<accession>A0AAN6EN16</accession>
<proteinExistence type="predicted"/>
<protein>
    <recommendedName>
        <fullName evidence="3">Transmembrane protein</fullName>
    </recommendedName>
</protein>
<name>A0AAN6EN16_EXODE</name>
<organism evidence="1 2">
    <name type="scientific">Exophiala dermatitidis</name>
    <name type="common">Black yeast-like fungus</name>
    <name type="synonym">Wangiella dermatitidis</name>
    <dbReference type="NCBI Taxonomy" id="5970"/>
    <lineage>
        <taxon>Eukaryota</taxon>
        <taxon>Fungi</taxon>
        <taxon>Dikarya</taxon>
        <taxon>Ascomycota</taxon>
        <taxon>Pezizomycotina</taxon>
        <taxon>Eurotiomycetes</taxon>
        <taxon>Chaetothyriomycetidae</taxon>
        <taxon>Chaetothyriales</taxon>
        <taxon>Herpotrichiellaceae</taxon>
        <taxon>Exophiala</taxon>
    </lineage>
</organism>
<reference evidence="1" key="1">
    <citation type="submission" date="2023-01" db="EMBL/GenBank/DDBJ databases">
        <title>Exophiala dermititidis isolated from Cystic Fibrosis Patient.</title>
        <authorList>
            <person name="Kurbessoian T."/>
            <person name="Crocker A."/>
            <person name="Murante D."/>
            <person name="Hogan D.A."/>
            <person name="Stajich J.E."/>
        </authorList>
    </citation>
    <scope>NUCLEOTIDE SEQUENCE</scope>
    <source>
        <strain evidence="1">Ex8</strain>
    </source>
</reference>
<dbReference type="Proteomes" id="UP001161757">
    <property type="component" value="Unassembled WGS sequence"/>
</dbReference>
<evidence type="ECO:0000313" key="1">
    <source>
        <dbReference type="EMBL" id="KAJ8988327.1"/>
    </source>
</evidence>
<evidence type="ECO:0008006" key="3">
    <source>
        <dbReference type="Google" id="ProtNLM"/>
    </source>
</evidence>
<comment type="caution">
    <text evidence="1">The sequence shown here is derived from an EMBL/GenBank/DDBJ whole genome shotgun (WGS) entry which is preliminary data.</text>
</comment>
<sequence length="109" mass="12819">MRWRFWTSEMAVLEGRKRPSFFYGFKRHTTTMDHAMIAHRYSDLLLCFAFLLLLISAFSSRKFVFWRGRGRSDEDLASRLTPSAQVSLVHVFERTCFLFEFLGSSCFSA</sequence>